<dbReference type="PANTHER" id="PTHR43767">
    <property type="entry name" value="LONG-CHAIN-FATTY-ACID--COA LIGASE"/>
    <property type="match status" value="1"/>
</dbReference>
<comment type="caution">
    <text evidence="2">The sequence shown here is derived from an EMBL/GenBank/DDBJ whole genome shotgun (WGS) entry which is preliminary data.</text>
</comment>
<sequence>MADILDLDGFLDHLEGNSYGRLYDIWSGEVSGVGFPSLAGAAGEWQRHFRKLNVESGMPVLIPMRIGLSSVGILLGALQYGLFPVLVKPTTPVNLMCEIVENIGGGFLIATSATTPVFLERGYSALGDGFGDFHVLLAPAGYTPLEMHPPGLVGIPSSGSTGTPKVIIQPFSNLLRNASMHAAAVRLDASDTVVLNLPLNYSYGLVAGLLATLLVGAKGVLLDQQRVDIRRALDAFDATTCMGTPSNVLVNFPVDYLGKVKRLMVGGDVMRPRLASSLLDAMKDAEIFATYGLTEAGPRVATWRLEAERILHYRAIPLGVPLANVRLSLGENNRDGTCQELLIDTPTVMHGYLGDEAGTRAVLERPAGTLRTGDMFEERDGLLFFAGRLKRVIVRGGENIYPAFVEGVVMRFPDIEDVWVTGEAHEGLGQVPIAYLIARKLIDVRVLARELRRYLPSSHIPTKWEQVRVFPVNIRK</sequence>
<dbReference type="InterPro" id="IPR050237">
    <property type="entry name" value="ATP-dep_AMP-bd_enzyme"/>
</dbReference>
<protein>
    <submittedName>
        <fullName evidence="2">AMP-binding enzyme family protein</fullName>
    </submittedName>
</protein>
<dbReference type="InterPro" id="IPR045851">
    <property type="entry name" value="AMP-bd_C_sf"/>
</dbReference>
<dbReference type="Gene3D" id="3.30.300.30">
    <property type="match status" value="1"/>
</dbReference>
<dbReference type="RefSeq" id="WP_080752222.1">
    <property type="nucleotide sequence ID" value="NZ_KN150849.1"/>
</dbReference>
<reference evidence="2 3" key="1">
    <citation type="submission" date="2014-04" db="EMBL/GenBank/DDBJ databases">
        <authorList>
            <person name="Bishop-Lilly K.A."/>
            <person name="Broomall S.M."/>
            <person name="Chain P.S."/>
            <person name="Chertkov O."/>
            <person name="Coyne S.R."/>
            <person name="Daligault H.E."/>
            <person name="Davenport K.W."/>
            <person name="Erkkila T."/>
            <person name="Frey K.G."/>
            <person name="Gibbons H.S."/>
            <person name="Gu W."/>
            <person name="Jaissle J."/>
            <person name="Johnson S.L."/>
            <person name="Koroleva G.I."/>
            <person name="Ladner J.T."/>
            <person name="Lo C.-C."/>
            <person name="Minogue T.D."/>
            <person name="Munk C."/>
            <person name="Palacios G.F."/>
            <person name="Redden C.L."/>
            <person name="Rosenzweig C.N."/>
            <person name="Scholz M.B."/>
            <person name="Teshima H."/>
            <person name="Xu Y."/>
        </authorList>
    </citation>
    <scope>NUCLEOTIDE SEQUENCE [LARGE SCALE GENOMIC DNA]</scope>
    <source>
        <strain evidence="3">gladioli</strain>
    </source>
</reference>
<evidence type="ECO:0000313" key="2">
    <source>
        <dbReference type="EMBL" id="KGC10389.1"/>
    </source>
</evidence>
<dbReference type="Gene3D" id="3.40.50.12780">
    <property type="entry name" value="N-terminal domain of ligase-like"/>
    <property type="match status" value="1"/>
</dbReference>
<dbReference type="Proteomes" id="UP000029590">
    <property type="component" value="Unassembled WGS sequence"/>
</dbReference>
<feature type="domain" description="AMP-dependent synthetase/ligase" evidence="1">
    <location>
        <begin position="48"/>
        <end position="353"/>
    </location>
</feature>
<organism evidence="2 3">
    <name type="scientific">Burkholderia gladioli</name>
    <name type="common">Pseudomonas marginata</name>
    <name type="synonym">Phytomonas marginata</name>
    <dbReference type="NCBI Taxonomy" id="28095"/>
    <lineage>
        <taxon>Bacteria</taxon>
        <taxon>Pseudomonadati</taxon>
        <taxon>Pseudomonadota</taxon>
        <taxon>Betaproteobacteria</taxon>
        <taxon>Burkholderiales</taxon>
        <taxon>Burkholderiaceae</taxon>
        <taxon>Burkholderia</taxon>
    </lineage>
</organism>
<dbReference type="AlphaFoldDB" id="A0AAW3ETW4"/>
<dbReference type="InterPro" id="IPR042099">
    <property type="entry name" value="ANL_N_sf"/>
</dbReference>
<dbReference type="CDD" id="cd04433">
    <property type="entry name" value="AFD_class_I"/>
    <property type="match status" value="1"/>
</dbReference>
<dbReference type="PANTHER" id="PTHR43767:SF10">
    <property type="entry name" value="SURFACTIN SYNTHASE SUBUNIT 1"/>
    <property type="match status" value="1"/>
</dbReference>
<dbReference type="Pfam" id="PF00501">
    <property type="entry name" value="AMP-binding"/>
    <property type="match status" value="1"/>
</dbReference>
<gene>
    <name evidence="2" type="ORF">DM48_6704</name>
</gene>
<dbReference type="InterPro" id="IPR000873">
    <property type="entry name" value="AMP-dep_synth/lig_dom"/>
</dbReference>
<evidence type="ECO:0000259" key="1">
    <source>
        <dbReference type="Pfam" id="PF00501"/>
    </source>
</evidence>
<dbReference type="SUPFAM" id="SSF56801">
    <property type="entry name" value="Acetyl-CoA synthetase-like"/>
    <property type="match status" value="1"/>
</dbReference>
<dbReference type="EMBL" id="JPGG01000018">
    <property type="protein sequence ID" value="KGC10389.1"/>
    <property type="molecule type" value="Genomic_DNA"/>
</dbReference>
<name>A0AAW3ETW4_BURGA</name>
<proteinExistence type="predicted"/>
<evidence type="ECO:0000313" key="3">
    <source>
        <dbReference type="Proteomes" id="UP000029590"/>
    </source>
</evidence>
<accession>A0AAW3ETW4</accession>